<dbReference type="CDD" id="cd00118">
    <property type="entry name" value="LysM"/>
    <property type="match status" value="2"/>
</dbReference>
<accession>A0A8J7H0N7</accession>
<keyword evidence="4" id="KW-1185">Reference proteome</keyword>
<evidence type="ECO:0000256" key="1">
    <source>
        <dbReference type="ARBA" id="ARBA00023295"/>
    </source>
</evidence>
<evidence type="ECO:0000313" key="3">
    <source>
        <dbReference type="EMBL" id="MBH1942039.1"/>
    </source>
</evidence>
<dbReference type="PROSITE" id="PS51782">
    <property type="entry name" value="LYSM"/>
    <property type="match status" value="2"/>
</dbReference>
<name>A0A8J7H0N7_9FIRM</name>
<protein>
    <submittedName>
        <fullName evidence="3">LysM peptidoglycan-binding domain-containing protein</fullName>
    </submittedName>
</protein>
<dbReference type="InterPro" id="IPR017853">
    <property type="entry name" value="GH"/>
</dbReference>
<reference evidence="3" key="1">
    <citation type="submission" date="2020-12" db="EMBL/GenBank/DDBJ databases">
        <title>M. sibirica DSM 26468T genome.</title>
        <authorList>
            <person name="Thieme N."/>
            <person name="Rettenmaier R."/>
            <person name="Zverlov V."/>
            <person name="Liebl W."/>
        </authorList>
    </citation>
    <scope>NUCLEOTIDE SEQUENCE</scope>
    <source>
        <strain evidence="3">DSM 26468</strain>
    </source>
</reference>
<organism evidence="3 4">
    <name type="scientific">Mobilitalea sibirica</name>
    <dbReference type="NCBI Taxonomy" id="1462919"/>
    <lineage>
        <taxon>Bacteria</taxon>
        <taxon>Bacillati</taxon>
        <taxon>Bacillota</taxon>
        <taxon>Clostridia</taxon>
        <taxon>Lachnospirales</taxon>
        <taxon>Lachnospiraceae</taxon>
        <taxon>Mobilitalea</taxon>
    </lineage>
</organism>
<feature type="domain" description="LysM" evidence="2">
    <location>
        <begin position="51"/>
        <end position="96"/>
    </location>
</feature>
<dbReference type="GO" id="GO:0005975">
    <property type="term" value="P:carbohydrate metabolic process"/>
    <property type="evidence" value="ECO:0007669"/>
    <property type="project" value="InterPro"/>
</dbReference>
<dbReference type="InterPro" id="IPR011583">
    <property type="entry name" value="Chitinase_II/V-like_cat"/>
</dbReference>
<dbReference type="SMART" id="SM00257">
    <property type="entry name" value="LysM"/>
    <property type="match status" value="2"/>
</dbReference>
<gene>
    <name evidence="3" type="ORF">I5677_14150</name>
</gene>
<keyword evidence="1" id="KW-0378">Hydrolase</keyword>
<dbReference type="PANTHER" id="PTHR46066">
    <property type="entry name" value="CHITINASE DOMAIN-CONTAINING PROTEIN 1 FAMILY MEMBER"/>
    <property type="match status" value="1"/>
</dbReference>
<dbReference type="GO" id="GO:0016798">
    <property type="term" value="F:hydrolase activity, acting on glycosyl bonds"/>
    <property type="evidence" value="ECO:0007669"/>
    <property type="project" value="UniProtKB-KW"/>
</dbReference>
<dbReference type="Proteomes" id="UP000623269">
    <property type="component" value="Unassembled WGS sequence"/>
</dbReference>
<dbReference type="AlphaFoldDB" id="A0A8J7H0N7"/>
<sequence length="425" mass="48831">MDIYVVEQGETISSIAESYGVSVNRLIQENELRDPDNLVTGQTIVITYPEETHTVQEGDTLEGIAERYNISVIQLYRNNSFLIEREYIYPGEVLVIRYDYEEKVSTIGYALPFINDRILRKTLPYLTYLFVYNYRLAMNGEVETFYDDQNIVDLSKAYGTLPIMLVTTLTARGTPNVQAAYEILLNEEIQDQLVENILQILREKGYYGFNMTFLYLTEANEELYNNFTRRVTRRLSDEGYLVFVTADPGIRVIENDISFIRINFITIGREVDGISFLSYLFGASVMPPAPVSSIANLTVYLDYVSTMVSSKKIFAGIQIIAYNWELPYVAGFSRANSLTISGAVELARDVGAVIQFDEVSQTPYFEYVREDRQHIVWFIDARTIDSLTDLITAKNFNGPSVWNIMDYYAQLWLVINSKYEIEKLI</sequence>
<dbReference type="Gene3D" id="3.20.20.80">
    <property type="entry name" value="Glycosidases"/>
    <property type="match status" value="1"/>
</dbReference>
<dbReference type="GO" id="GO:0070492">
    <property type="term" value="F:oligosaccharide binding"/>
    <property type="evidence" value="ECO:0007669"/>
    <property type="project" value="TreeGrafter"/>
</dbReference>
<dbReference type="Gene3D" id="3.10.50.10">
    <property type="match status" value="1"/>
</dbReference>
<dbReference type="Pfam" id="PF00704">
    <property type="entry name" value="Glyco_hydro_18"/>
    <property type="match status" value="1"/>
</dbReference>
<dbReference type="GO" id="GO:0008061">
    <property type="term" value="F:chitin binding"/>
    <property type="evidence" value="ECO:0007669"/>
    <property type="project" value="InterPro"/>
</dbReference>
<comment type="caution">
    <text evidence="3">The sequence shown here is derived from an EMBL/GenBank/DDBJ whole genome shotgun (WGS) entry which is preliminary data.</text>
</comment>
<dbReference type="SUPFAM" id="SSF54106">
    <property type="entry name" value="LysM domain"/>
    <property type="match status" value="2"/>
</dbReference>
<dbReference type="GO" id="GO:0012505">
    <property type="term" value="C:endomembrane system"/>
    <property type="evidence" value="ECO:0007669"/>
    <property type="project" value="TreeGrafter"/>
</dbReference>
<dbReference type="InterPro" id="IPR018392">
    <property type="entry name" value="LysM"/>
</dbReference>
<dbReference type="InterPro" id="IPR029070">
    <property type="entry name" value="Chitinase_insertion_sf"/>
</dbReference>
<evidence type="ECO:0000259" key="2">
    <source>
        <dbReference type="PROSITE" id="PS51782"/>
    </source>
</evidence>
<dbReference type="SUPFAM" id="SSF51445">
    <property type="entry name" value="(Trans)glycosidases"/>
    <property type="match status" value="1"/>
</dbReference>
<dbReference type="InterPro" id="IPR001223">
    <property type="entry name" value="Glyco_hydro18_cat"/>
</dbReference>
<keyword evidence="1" id="KW-0326">Glycosidase</keyword>
<dbReference type="Pfam" id="PF01476">
    <property type="entry name" value="LysM"/>
    <property type="match status" value="2"/>
</dbReference>
<dbReference type="RefSeq" id="WP_197662284.1">
    <property type="nucleotide sequence ID" value="NZ_JAEAGR010000016.1"/>
</dbReference>
<dbReference type="EMBL" id="JAEAGR010000016">
    <property type="protein sequence ID" value="MBH1942039.1"/>
    <property type="molecule type" value="Genomic_DNA"/>
</dbReference>
<feature type="domain" description="LysM" evidence="2">
    <location>
        <begin position="2"/>
        <end position="46"/>
    </location>
</feature>
<proteinExistence type="predicted"/>
<dbReference type="InterPro" id="IPR036779">
    <property type="entry name" value="LysM_dom_sf"/>
</dbReference>
<evidence type="ECO:0000313" key="4">
    <source>
        <dbReference type="Proteomes" id="UP000623269"/>
    </source>
</evidence>
<dbReference type="SMART" id="SM00636">
    <property type="entry name" value="Glyco_18"/>
    <property type="match status" value="1"/>
</dbReference>
<dbReference type="PANTHER" id="PTHR46066:SF2">
    <property type="entry name" value="CHITINASE DOMAIN-CONTAINING PROTEIN 1"/>
    <property type="match status" value="1"/>
</dbReference>
<dbReference type="Gene3D" id="3.10.350.10">
    <property type="entry name" value="LysM domain"/>
    <property type="match status" value="2"/>
</dbReference>